<name>A0ABW4QWH8_9BACT</name>
<sequence>MSDERTPRPSPGTPTELQQLEAALAAGVITPELFATLSAQLRAAGPVAPVAPAAPEQATTSAPSSSEEELPSLLAMFDQPPAVPARPPVPPASASPARPPAPLPEPPTPASPARASAADAAARQRIEEHLAQMRQQPAAEPTPPKPTPAPPPNFYSEPATPNFYPPHPLVEAASPPPARPAAAPKASAPPAEPTAGGAGRWLWVLLLGLAVAGALAYFFTQASHPDESLTSPTLPAAEPAPTEAAAPKPAAKSKKSTKKKRKTKAVTPVAATSEAEATPEEETATSPPTTATATATAATSPASAAPAASRSIPAAPEASDDAATTKVREVLAAYYADLYAPPLHADQHFAPQVERLYIQQNLTPAAIDAELARSFFPDNQQAVAQIEPGTLRVSTPAADGSRTATFTETMRLYRVSLRKNQQLRTKVRVRFNADYQIAYMRQEKLLANTFE</sequence>
<proteinExistence type="predicted"/>
<feature type="compositionally biased region" description="Pro residues" evidence="1">
    <location>
        <begin position="163"/>
        <end position="179"/>
    </location>
</feature>
<comment type="caution">
    <text evidence="2">The sequence shown here is derived from an EMBL/GenBank/DDBJ whole genome shotgun (WGS) entry which is preliminary data.</text>
</comment>
<evidence type="ECO:0000256" key="1">
    <source>
        <dbReference type="SAM" id="MobiDB-lite"/>
    </source>
</evidence>
<evidence type="ECO:0000313" key="2">
    <source>
        <dbReference type="EMBL" id="MFD1873756.1"/>
    </source>
</evidence>
<feature type="compositionally biased region" description="Pro residues" evidence="1">
    <location>
        <begin position="81"/>
        <end position="110"/>
    </location>
</feature>
<reference evidence="3" key="1">
    <citation type="journal article" date="2019" name="Int. J. Syst. Evol. Microbiol.">
        <title>The Global Catalogue of Microorganisms (GCM) 10K type strain sequencing project: providing services to taxonomists for standard genome sequencing and annotation.</title>
        <authorList>
            <consortium name="The Broad Institute Genomics Platform"/>
            <consortium name="The Broad Institute Genome Sequencing Center for Infectious Disease"/>
            <person name="Wu L."/>
            <person name="Ma J."/>
        </authorList>
    </citation>
    <scope>NUCLEOTIDE SEQUENCE [LARGE SCALE GENOMIC DNA]</scope>
    <source>
        <strain evidence="3">CGMCC 1.15795</strain>
    </source>
</reference>
<feature type="compositionally biased region" description="Low complexity" evidence="1">
    <location>
        <begin position="284"/>
        <end position="317"/>
    </location>
</feature>
<feature type="compositionally biased region" description="Low complexity" evidence="1">
    <location>
        <begin position="265"/>
        <end position="276"/>
    </location>
</feature>
<organism evidence="2 3">
    <name type="scientific">Hymenobacter bucti</name>
    <dbReference type="NCBI Taxonomy" id="1844114"/>
    <lineage>
        <taxon>Bacteria</taxon>
        <taxon>Pseudomonadati</taxon>
        <taxon>Bacteroidota</taxon>
        <taxon>Cytophagia</taxon>
        <taxon>Cytophagales</taxon>
        <taxon>Hymenobacteraceae</taxon>
        <taxon>Hymenobacter</taxon>
    </lineage>
</organism>
<feature type="compositionally biased region" description="Low complexity" evidence="1">
    <location>
        <begin position="180"/>
        <end position="196"/>
    </location>
</feature>
<feature type="compositionally biased region" description="Basic and acidic residues" evidence="1">
    <location>
        <begin position="122"/>
        <end position="131"/>
    </location>
</feature>
<gene>
    <name evidence="2" type="ORF">ACFSDX_15010</name>
</gene>
<evidence type="ECO:0000313" key="3">
    <source>
        <dbReference type="Proteomes" id="UP001597197"/>
    </source>
</evidence>
<accession>A0ABW4QWH8</accession>
<feature type="compositionally biased region" description="Low complexity" evidence="1">
    <location>
        <begin position="111"/>
        <end position="121"/>
    </location>
</feature>
<feature type="compositionally biased region" description="Low complexity" evidence="1">
    <location>
        <begin position="51"/>
        <end position="75"/>
    </location>
</feature>
<feature type="region of interest" description="Disordered" evidence="1">
    <location>
        <begin position="225"/>
        <end position="323"/>
    </location>
</feature>
<protein>
    <submittedName>
        <fullName evidence="2">Uncharacterized protein</fullName>
    </submittedName>
</protein>
<dbReference type="RefSeq" id="WP_382314926.1">
    <property type="nucleotide sequence ID" value="NZ_JBHUFD010000005.1"/>
</dbReference>
<dbReference type="EMBL" id="JBHUFD010000005">
    <property type="protein sequence ID" value="MFD1873756.1"/>
    <property type="molecule type" value="Genomic_DNA"/>
</dbReference>
<dbReference type="Proteomes" id="UP001597197">
    <property type="component" value="Unassembled WGS sequence"/>
</dbReference>
<keyword evidence="3" id="KW-1185">Reference proteome</keyword>
<feature type="region of interest" description="Disordered" evidence="1">
    <location>
        <begin position="51"/>
        <end position="196"/>
    </location>
</feature>
<feature type="compositionally biased region" description="Pro residues" evidence="1">
    <location>
        <begin position="140"/>
        <end position="153"/>
    </location>
</feature>
<feature type="compositionally biased region" description="Low complexity" evidence="1">
    <location>
        <begin position="229"/>
        <end position="250"/>
    </location>
</feature>
<feature type="compositionally biased region" description="Basic residues" evidence="1">
    <location>
        <begin position="251"/>
        <end position="264"/>
    </location>
</feature>